<gene>
    <name evidence="2" type="ORF">H312_02376</name>
</gene>
<dbReference type="EMBL" id="KK365194">
    <property type="protein sequence ID" value="KCZ80226.1"/>
    <property type="molecule type" value="Genomic_DNA"/>
</dbReference>
<organism evidence="2 3">
    <name type="scientific">Anncaliia algerae PRA339</name>
    <dbReference type="NCBI Taxonomy" id="1288291"/>
    <lineage>
        <taxon>Eukaryota</taxon>
        <taxon>Fungi</taxon>
        <taxon>Fungi incertae sedis</taxon>
        <taxon>Microsporidia</taxon>
        <taxon>Tubulinosematoidea</taxon>
        <taxon>Tubulinosematidae</taxon>
        <taxon>Anncaliia</taxon>
    </lineage>
</organism>
<proteinExistence type="predicted"/>
<dbReference type="InterPro" id="IPR053164">
    <property type="entry name" value="IS1016-like_transposase"/>
</dbReference>
<dbReference type="AlphaFoldDB" id="A0A059EZS6"/>
<dbReference type="OrthoDB" id="10052789at2759"/>
<dbReference type="HOGENOM" id="CLU_044348_0_0_1"/>
<dbReference type="Proteomes" id="UP000030655">
    <property type="component" value="Unassembled WGS sequence"/>
</dbReference>
<feature type="domain" description="ISXO2-like transposase" evidence="1">
    <location>
        <begin position="134"/>
        <end position="280"/>
    </location>
</feature>
<dbReference type="InterPro" id="IPR024445">
    <property type="entry name" value="Tnp_ISXO2-like"/>
</dbReference>
<dbReference type="Pfam" id="PF12762">
    <property type="entry name" value="DDE_Tnp_IS1595"/>
    <property type="match status" value="1"/>
</dbReference>
<dbReference type="NCBIfam" id="NF033547">
    <property type="entry name" value="transpos_IS1595"/>
    <property type="match status" value="1"/>
</dbReference>
<evidence type="ECO:0000259" key="1">
    <source>
        <dbReference type="SMART" id="SM01126"/>
    </source>
</evidence>
<evidence type="ECO:0000313" key="2">
    <source>
        <dbReference type="EMBL" id="KCZ80226.1"/>
    </source>
</evidence>
<evidence type="ECO:0000313" key="3">
    <source>
        <dbReference type="Proteomes" id="UP000030655"/>
    </source>
</evidence>
<dbReference type="SMART" id="SM01126">
    <property type="entry name" value="DDE_Tnp_IS1595"/>
    <property type="match status" value="1"/>
</dbReference>
<dbReference type="PANTHER" id="PTHR47163:SF2">
    <property type="entry name" value="SI:DKEY-17M8.2"/>
    <property type="match status" value="1"/>
</dbReference>
<keyword evidence="3" id="KW-1185">Reference proteome</keyword>
<accession>A0A059EZS6</accession>
<reference evidence="3" key="1">
    <citation type="submission" date="2013-02" db="EMBL/GenBank/DDBJ databases">
        <authorList>
            <consortium name="The Broad Institute Genome Sequencing Platform"/>
            <person name="Cuomo C."/>
            <person name="Becnel J."/>
            <person name="Sanscrainte N."/>
            <person name="Walker B."/>
            <person name="Young S.K."/>
            <person name="Zeng Q."/>
            <person name="Gargeya S."/>
            <person name="Fitzgerald M."/>
            <person name="Haas B."/>
            <person name="Abouelleil A."/>
            <person name="Alvarado L."/>
            <person name="Arachchi H.M."/>
            <person name="Berlin A.M."/>
            <person name="Chapman S.B."/>
            <person name="Dewar J."/>
            <person name="Goldberg J."/>
            <person name="Griggs A."/>
            <person name="Gujja S."/>
            <person name="Hansen M."/>
            <person name="Howarth C."/>
            <person name="Imamovic A."/>
            <person name="Larimer J."/>
            <person name="McCowan C."/>
            <person name="Murphy C."/>
            <person name="Neiman D."/>
            <person name="Pearson M."/>
            <person name="Priest M."/>
            <person name="Roberts A."/>
            <person name="Saif S."/>
            <person name="Shea T."/>
            <person name="Sisk P."/>
            <person name="Sykes S."/>
            <person name="Wortman J."/>
            <person name="Nusbaum C."/>
            <person name="Birren B."/>
        </authorList>
    </citation>
    <scope>NUCLEOTIDE SEQUENCE [LARGE SCALE GENOMIC DNA]</scope>
    <source>
        <strain evidence="3">PRA339</strain>
    </source>
</reference>
<dbReference type="VEuPathDB" id="MicrosporidiaDB:H312_02376"/>
<reference evidence="2 3" key="2">
    <citation type="submission" date="2014-03" db="EMBL/GenBank/DDBJ databases">
        <title>The Genome Sequence of Anncaliia algerae insect isolate PRA339.</title>
        <authorList>
            <consortium name="The Broad Institute Genome Sequencing Platform"/>
            <consortium name="The Broad Institute Genome Sequencing Center for Infectious Disease"/>
            <person name="Cuomo C."/>
            <person name="Becnel J."/>
            <person name="Sanscrainte N."/>
            <person name="Walker B."/>
            <person name="Young S.K."/>
            <person name="Zeng Q."/>
            <person name="Gargeya S."/>
            <person name="Fitzgerald M."/>
            <person name="Haas B."/>
            <person name="Abouelleil A."/>
            <person name="Alvarado L."/>
            <person name="Arachchi H.M."/>
            <person name="Berlin A.M."/>
            <person name="Chapman S.B."/>
            <person name="Dewar J."/>
            <person name="Goldberg J."/>
            <person name="Griggs A."/>
            <person name="Gujja S."/>
            <person name="Hansen M."/>
            <person name="Howarth C."/>
            <person name="Imamovic A."/>
            <person name="Larimer J."/>
            <person name="McCowan C."/>
            <person name="Murphy C."/>
            <person name="Neiman D."/>
            <person name="Pearson M."/>
            <person name="Priest M."/>
            <person name="Roberts A."/>
            <person name="Saif S."/>
            <person name="Shea T."/>
            <person name="Sisk P."/>
            <person name="Sykes S."/>
            <person name="Wortman J."/>
            <person name="Nusbaum C."/>
            <person name="Birren B."/>
        </authorList>
    </citation>
    <scope>NUCLEOTIDE SEQUENCE [LARGE SCALE GENOMIC DNA]</scope>
    <source>
        <strain evidence="2 3">PRA339</strain>
    </source>
</reference>
<sequence>MYSADLDTLLTRMSKAELIQYLRQKNLLMKELKCETCKQYLVEESCAYFKDEQCFRCYTTDCNDYIKRISIRSNSFFADFSCDLLVVLKVLILFSFDIQRHNIFKKKIASFTLIDKIFDKLHEYLRDDILKMSKMGGHGAFVQVDETMLNYKCKSHRGRSALNKTDALCIVEVSNSITKAYATIIPNKEASTIIPIICDKVVNGTLIYTDEHRSYASLAQKGYVHQTVCHKYNFVDKISGAHTQFVESFNNELKLDIKKRKGVETNLRSKFLEIFIWKFNNKNNRIGKIFDLIKI</sequence>
<dbReference type="PANTHER" id="PTHR47163">
    <property type="entry name" value="DDE_TNP_IS1595 DOMAIN-CONTAINING PROTEIN"/>
    <property type="match status" value="1"/>
</dbReference>
<name>A0A059EZS6_9MICR</name>
<protein>
    <recommendedName>
        <fullName evidence="1">ISXO2-like transposase domain-containing protein</fullName>
    </recommendedName>
</protein>